<proteinExistence type="predicted"/>
<name>A0A8S9Y2T5_APOLU</name>
<evidence type="ECO:0000313" key="1">
    <source>
        <dbReference type="EMBL" id="KAF6215124.1"/>
    </source>
</evidence>
<comment type="caution">
    <text evidence="1">The sequence shown here is derived from an EMBL/GenBank/DDBJ whole genome shotgun (WGS) entry which is preliminary data.</text>
</comment>
<gene>
    <name evidence="1" type="ORF">GE061_009873</name>
</gene>
<protein>
    <submittedName>
        <fullName evidence="1">Uncharacterized protein</fullName>
    </submittedName>
</protein>
<sequence>MKLSSLTTPAIKIDLRQVVHHSHHFHSERSNGILNKLIMYTFLRPQFVVKYFRDSTMKIRKLQNIDQDR</sequence>
<dbReference type="EMBL" id="WIXP02000002">
    <property type="protein sequence ID" value="KAF6215124.1"/>
    <property type="molecule type" value="Genomic_DNA"/>
</dbReference>
<evidence type="ECO:0000313" key="2">
    <source>
        <dbReference type="Proteomes" id="UP000466442"/>
    </source>
</evidence>
<reference evidence="1" key="1">
    <citation type="journal article" date="2021" name="Mol. Ecol. Resour.">
        <title>Apolygus lucorum genome provides insights into omnivorousness and mesophyll feeding.</title>
        <authorList>
            <person name="Liu Y."/>
            <person name="Liu H."/>
            <person name="Wang H."/>
            <person name="Huang T."/>
            <person name="Liu B."/>
            <person name="Yang B."/>
            <person name="Yin L."/>
            <person name="Li B."/>
            <person name="Zhang Y."/>
            <person name="Zhang S."/>
            <person name="Jiang F."/>
            <person name="Zhang X."/>
            <person name="Ren Y."/>
            <person name="Wang B."/>
            <person name="Wang S."/>
            <person name="Lu Y."/>
            <person name="Wu K."/>
            <person name="Fan W."/>
            <person name="Wang G."/>
        </authorList>
    </citation>
    <scope>NUCLEOTIDE SEQUENCE</scope>
    <source>
        <strain evidence="1">12Hb</strain>
    </source>
</reference>
<organism evidence="1 2">
    <name type="scientific">Apolygus lucorum</name>
    <name type="common">Small green plant bug</name>
    <name type="synonym">Lygocoris lucorum</name>
    <dbReference type="NCBI Taxonomy" id="248454"/>
    <lineage>
        <taxon>Eukaryota</taxon>
        <taxon>Metazoa</taxon>
        <taxon>Ecdysozoa</taxon>
        <taxon>Arthropoda</taxon>
        <taxon>Hexapoda</taxon>
        <taxon>Insecta</taxon>
        <taxon>Pterygota</taxon>
        <taxon>Neoptera</taxon>
        <taxon>Paraneoptera</taxon>
        <taxon>Hemiptera</taxon>
        <taxon>Heteroptera</taxon>
        <taxon>Panheteroptera</taxon>
        <taxon>Cimicomorpha</taxon>
        <taxon>Miridae</taxon>
        <taxon>Mirini</taxon>
        <taxon>Apolygus</taxon>
    </lineage>
</organism>
<keyword evidence="2" id="KW-1185">Reference proteome</keyword>
<dbReference type="Proteomes" id="UP000466442">
    <property type="component" value="Unassembled WGS sequence"/>
</dbReference>
<dbReference type="AlphaFoldDB" id="A0A8S9Y2T5"/>
<accession>A0A8S9Y2T5</accession>